<dbReference type="EMBL" id="JACHNB010000001">
    <property type="protein sequence ID" value="MBB4737943.1"/>
    <property type="molecule type" value="Genomic_DNA"/>
</dbReference>
<protein>
    <submittedName>
        <fullName evidence="1">Uncharacterized protein</fullName>
    </submittedName>
</protein>
<keyword evidence="2" id="KW-1185">Reference proteome</keyword>
<evidence type="ECO:0000313" key="2">
    <source>
        <dbReference type="Proteomes" id="UP000546162"/>
    </source>
</evidence>
<evidence type="ECO:0000313" key="1">
    <source>
        <dbReference type="EMBL" id="MBB4737943.1"/>
    </source>
</evidence>
<dbReference type="AlphaFoldDB" id="A0A7W7M5P8"/>
<gene>
    <name evidence="1" type="ORF">BJY16_001402</name>
</gene>
<organism evidence="1 2">
    <name type="scientific">Actinoplanes octamycinicus</name>
    <dbReference type="NCBI Taxonomy" id="135948"/>
    <lineage>
        <taxon>Bacteria</taxon>
        <taxon>Bacillati</taxon>
        <taxon>Actinomycetota</taxon>
        <taxon>Actinomycetes</taxon>
        <taxon>Micromonosporales</taxon>
        <taxon>Micromonosporaceae</taxon>
        <taxon>Actinoplanes</taxon>
    </lineage>
</organism>
<sequence length="29" mass="3162">MNREDQLELALGLLLDAVEARAARGSYAD</sequence>
<proteinExistence type="predicted"/>
<dbReference type="Proteomes" id="UP000546162">
    <property type="component" value="Unassembled WGS sequence"/>
</dbReference>
<accession>A0A7W7M5P8</accession>
<comment type="caution">
    <text evidence="1">The sequence shown here is derived from an EMBL/GenBank/DDBJ whole genome shotgun (WGS) entry which is preliminary data.</text>
</comment>
<name>A0A7W7M5P8_9ACTN</name>
<reference evidence="1 2" key="1">
    <citation type="submission" date="2020-08" db="EMBL/GenBank/DDBJ databases">
        <title>Sequencing the genomes of 1000 actinobacteria strains.</title>
        <authorList>
            <person name="Klenk H.-P."/>
        </authorList>
    </citation>
    <scope>NUCLEOTIDE SEQUENCE [LARGE SCALE GENOMIC DNA]</scope>
    <source>
        <strain evidence="1 2">DSM 45809</strain>
    </source>
</reference>